<dbReference type="AlphaFoldDB" id="A0A6J4RD40"/>
<evidence type="ECO:0000256" key="1">
    <source>
        <dbReference type="SAM" id="MobiDB-lite"/>
    </source>
</evidence>
<feature type="region of interest" description="Disordered" evidence="1">
    <location>
        <begin position="180"/>
        <end position="203"/>
    </location>
</feature>
<dbReference type="EMBL" id="CADCVQ010000002">
    <property type="protein sequence ID" value="CAA9470694.1"/>
    <property type="molecule type" value="Genomic_DNA"/>
</dbReference>
<feature type="compositionally biased region" description="Polar residues" evidence="1">
    <location>
        <begin position="95"/>
        <end position="104"/>
    </location>
</feature>
<evidence type="ECO:0000313" key="2">
    <source>
        <dbReference type="EMBL" id="CAA9470694.1"/>
    </source>
</evidence>
<name>A0A6J4RD40_9ACTN</name>
<feature type="compositionally biased region" description="Low complexity" evidence="1">
    <location>
        <begin position="69"/>
        <end position="92"/>
    </location>
</feature>
<protein>
    <submittedName>
        <fullName evidence="2">Uncharacterized protein</fullName>
    </submittedName>
</protein>
<proteinExistence type="predicted"/>
<accession>A0A6J4RD40</accession>
<gene>
    <name evidence="2" type="ORF">AVDCRST_MAG67-3</name>
</gene>
<reference evidence="2" key="1">
    <citation type="submission" date="2020-02" db="EMBL/GenBank/DDBJ databases">
        <authorList>
            <person name="Meier V. D."/>
        </authorList>
    </citation>
    <scope>NUCLEOTIDE SEQUENCE</scope>
    <source>
        <strain evidence="2">AVDCRST_MAG67</strain>
    </source>
</reference>
<feature type="region of interest" description="Disordered" evidence="1">
    <location>
        <begin position="25"/>
        <end position="55"/>
    </location>
</feature>
<feature type="region of interest" description="Disordered" evidence="1">
    <location>
        <begin position="69"/>
        <end position="104"/>
    </location>
</feature>
<feature type="compositionally biased region" description="Low complexity" evidence="1">
    <location>
        <begin position="187"/>
        <end position="199"/>
    </location>
</feature>
<organism evidence="2">
    <name type="scientific">uncultured Solirubrobacteraceae bacterium</name>
    <dbReference type="NCBI Taxonomy" id="1162706"/>
    <lineage>
        <taxon>Bacteria</taxon>
        <taxon>Bacillati</taxon>
        <taxon>Actinomycetota</taxon>
        <taxon>Thermoleophilia</taxon>
        <taxon>Solirubrobacterales</taxon>
        <taxon>Solirubrobacteraceae</taxon>
        <taxon>environmental samples</taxon>
    </lineage>
</organism>
<sequence length="215" mass="23139">MLLTVRSLYDSSWATSRVARPWARSTSTWRSRSVRRDSDSPRGSSTSRETRVRPCRSWVRTAAGITLEPASTASTLPASASGSSDSLTSTPAAPHSTTLSTSQSALVGLHARTGICRQSWTRRMNASASRPVGSTITMLASRRRSWRHAASAESVCATNPIPALASRQVAIPRRYIECSSTMNTPASGPSMSRSGSPSRPLRDCIAPANHRITVR</sequence>